<protein>
    <submittedName>
        <fullName evidence="2">5'(3')-deoxyribonucleotidase</fullName>
    </submittedName>
</protein>
<dbReference type="InterPro" id="IPR023214">
    <property type="entry name" value="HAD_sf"/>
</dbReference>
<dbReference type="PANTHER" id="PTHR16504:SF4">
    <property type="entry name" value="5'(3')-DEOXYRIBONUCLEOTIDASE"/>
    <property type="match status" value="1"/>
</dbReference>
<dbReference type="PANTHER" id="PTHR16504">
    <property type="entry name" value="5'(3')-DEOXYRIBONUCLEOTIDASE"/>
    <property type="match status" value="1"/>
</dbReference>
<organism evidence="2 3">
    <name type="scientific">Winogradskya humida</name>
    <dbReference type="NCBI Taxonomy" id="113566"/>
    <lineage>
        <taxon>Bacteria</taxon>
        <taxon>Bacillati</taxon>
        <taxon>Actinomycetota</taxon>
        <taxon>Actinomycetes</taxon>
        <taxon>Micromonosporales</taxon>
        <taxon>Micromonosporaceae</taxon>
        <taxon>Winogradskya</taxon>
    </lineage>
</organism>
<keyword evidence="3" id="KW-1185">Reference proteome</keyword>
<comment type="caution">
    <text evidence="2">The sequence shown here is derived from an EMBL/GenBank/DDBJ whole genome shotgun (WGS) entry which is preliminary data.</text>
</comment>
<dbReference type="InterPro" id="IPR010708">
    <property type="entry name" value="5'(3')-deoxyribonucleotidase"/>
</dbReference>
<dbReference type="Proteomes" id="UP000603200">
    <property type="component" value="Unassembled WGS sequence"/>
</dbReference>
<name>A0ABQ4A6J5_9ACTN</name>
<dbReference type="Pfam" id="PF06941">
    <property type="entry name" value="NT5C"/>
    <property type="match status" value="1"/>
</dbReference>
<gene>
    <name evidence="2" type="ORF">Ahu01nite_094510</name>
</gene>
<proteinExistence type="inferred from homology"/>
<sequence>MKEKQFVFGVDLDGVCADFYKKMREVYSDWKGVPQEALTKEVSYGLPEWGTLPDEYSRVHRFAVTQRELFSSMDPIKGAAQSIRRLGSEGVRIRIITHRLFIRHFHETAVSQTVRWLDHHAIPYWDLCFMRDKDLVDADIYIEDTEANIRCLQDADKEVIAFTNSTNRNMSPPPKLRANDWNEAEEMVRQRYYAFLDSHGMPKPEAPGHVPSQTL</sequence>
<comment type="similarity">
    <text evidence="1">Belongs to the 5'(3')-deoxyribonucleotidase family.</text>
</comment>
<dbReference type="Gene3D" id="3.40.50.1000">
    <property type="entry name" value="HAD superfamily/HAD-like"/>
    <property type="match status" value="1"/>
</dbReference>
<dbReference type="RefSeq" id="WP_203843252.1">
    <property type="nucleotide sequence ID" value="NZ_BAAATV010000033.1"/>
</dbReference>
<reference evidence="2 3" key="1">
    <citation type="submission" date="2021-01" db="EMBL/GenBank/DDBJ databases">
        <title>Whole genome shotgun sequence of Actinoplanes humidus NBRC 14915.</title>
        <authorList>
            <person name="Komaki H."/>
            <person name="Tamura T."/>
        </authorList>
    </citation>
    <scope>NUCLEOTIDE SEQUENCE [LARGE SCALE GENOMIC DNA]</scope>
    <source>
        <strain evidence="2 3">NBRC 14915</strain>
    </source>
</reference>
<dbReference type="SUPFAM" id="SSF56784">
    <property type="entry name" value="HAD-like"/>
    <property type="match status" value="1"/>
</dbReference>
<dbReference type="InterPro" id="IPR036412">
    <property type="entry name" value="HAD-like_sf"/>
</dbReference>
<evidence type="ECO:0000256" key="1">
    <source>
        <dbReference type="ARBA" id="ARBA00009589"/>
    </source>
</evidence>
<evidence type="ECO:0000313" key="2">
    <source>
        <dbReference type="EMBL" id="GIE26349.1"/>
    </source>
</evidence>
<evidence type="ECO:0000313" key="3">
    <source>
        <dbReference type="Proteomes" id="UP000603200"/>
    </source>
</evidence>
<accession>A0ABQ4A6J5</accession>
<dbReference type="EMBL" id="BOMN01000142">
    <property type="protein sequence ID" value="GIE26349.1"/>
    <property type="molecule type" value="Genomic_DNA"/>
</dbReference>